<dbReference type="SUPFAM" id="SSF46689">
    <property type="entry name" value="Homeodomain-like"/>
    <property type="match status" value="1"/>
</dbReference>
<dbReference type="PANTHER" id="PTHR30514">
    <property type="entry name" value="GLUCOKINASE"/>
    <property type="match status" value="1"/>
</dbReference>
<proteinExistence type="predicted"/>
<dbReference type="Gene3D" id="1.10.10.10">
    <property type="entry name" value="Winged helix-like DNA-binding domain superfamily/Winged helix DNA-binding domain"/>
    <property type="match status" value="1"/>
</dbReference>
<dbReference type="Pfam" id="PF01380">
    <property type="entry name" value="SIS"/>
    <property type="match status" value="1"/>
</dbReference>
<dbReference type="GO" id="GO:0097367">
    <property type="term" value="F:carbohydrate derivative binding"/>
    <property type="evidence" value="ECO:0007669"/>
    <property type="project" value="InterPro"/>
</dbReference>
<dbReference type="InterPro" id="IPR000281">
    <property type="entry name" value="HTH_RpiR"/>
</dbReference>
<dbReference type="EMBL" id="FORH01000001">
    <property type="protein sequence ID" value="SFI47318.1"/>
    <property type="molecule type" value="Genomic_DNA"/>
</dbReference>
<dbReference type="GO" id="GO:1901135">
    <property type="term" value="P:carbohydrate derivative metabolic process"/>
    <property type="evidence" value="ECO:0007669"/>
    <property type="project" value="InterPro"/>
</dbReference>
<dbReference type="Gene3D" id="3.40.50.10490">
    <property type="entry name" value="Glucose-6-phosphate isomerase like protein, domain 1"/>
    <property type="match status" value="1"/>
</dbReference>
<dbReference type="GO" id="GO:0003700">
    <property type="term" value="F:DNA-binding transcription factor activity"/>
    <property type="evidence" value="ECO:0007669"/>
    <property type="project" value="InterPro"/>
</dbReference>
<gene>
    <name evidence="2" type="ORF">SAMN04487991_0004</name>
</gene>
<name>A0A1I3IH50_9RHOB</name>
<reference evidence="3" key="1">
    <citation type="submission" date="2016-10" db="EMBL/GenBank/DDBJ databases">
        <authorList>
            <person name="Varghese N."/>
            <person name="Submissions S."/>
        </authorList>
    </citation>
    <scope>NUCLEOTIDE SEQUENCE [LARGE SCALE GENOMIC DNA]</scope>
    <source>
        <strain evidence="3">DSM 26471</strain>
    </source>
</reference>
<dbReference type="AlphaFoldDB" id="A0A1I3IH50"/>
<dbReference type="InterPro" id="IPR001347">
    <property type="entry name" value="SIS_dom"/>
</dbReference>
<dbReference type="InterPro" id="IPR046348">
    <property type="entry name" value="SIS_dom_sf"/>
</dbReference>
<dbReference type="STRING" id="588602.SAMN04487991_0004"/>
<evidence type="ECO:0000313" key="2">
    <source>
        <dbReference type="EMBL" id="SFI47318.1"/>
    </source>
</evidence>
<dbReference type="RefSeq" id="WP_218151309.1">
    <property type="nucleotide sequence ID" value="NZ_FORH01000001.1"/>
</dbReference>
<dbReference type="PROSITE" id="PS51071">
    <property type="entry name" value="HTH_RPIR"/>
    <property type="match status" value="1"/>
</dbReference>
<organism evidence="2 3">
    <name type="scientific">Celeribacter neptunius</name>
    <dbReference type="NCBI Taxonomy" id="588602"/>
    <lineage>
        <taxon>Bacteria</taxon>
        <taxon>Pseudomonadati</taxon>
        <taxon>Pseudomonadota</taxon>
        <taxon>Alphaproteobacteria</taxon>
        <taxon>Rhodobacterales</taxon>
        <taxon>Roseobacteraceae</taxon>
        <taxon>Celeribacter</taxon>
    </lineage>
</organism>
<accession>A0A1I3IH50</accession>
<dbReference type="GO" id="GO:0003677">
    <property type="term" value="F:DNA binding"/>
    <property type="evidence" value="ECO:0007669"/>
    <property type="project" value="InterPro"/>
</dbReference>
<keyword evidence="3" id="KW-1185">Reference proteome</keyword>
<sequence length="291" mass="32910">MPQTGNMEPQFHQNPQETFLSRIRAVLPELHRAERKLGTFLLDFPGDLASYDAQELARLSGVSKATVSRFIRRIGFENYEVARRAARDERQTGSRHFLAHAENVPTESQLSVSVQEEIANVAWTFERIDTAELEALAEAILASRRVWLIGYRISRIFADYLYWQLLKVVPSATVIPQAGESLGEYTAEMTPEDVVILVALRRKAANTDPLIAECQRQGGTTALVTDEGHPPDHRARWHFRCRIETSSPQFNHASVMSLCHQIVTRTTVKAGRDAQHKLRLIDEANERLGEV</sequence>
<evidence type="ECO:0000259" key="1">
    <source>
        <dbReference type="PROSITE" id="PS51071"/>
    </source>
</evidence>
<dbReference type="SUPFAM" id="SSF53697">
    <property type="entry name" value="SIS domain"/>
    <property type="match status" value="1"/>
</dbReference>
<dbReference type="InterPro" id="IPR047640">
    <property type="entry name" value="RpiR-like"/>
</dbReference>
<dbReference type="PANTHER" id="PTHR30514:SF18">
    <property type="entry name" value="RPIR-FAMILY TRANSCRIPTIONAL REGULATOR"/>
    <property type="match status" value="1"/>
</dbReference>
<dbReference type="Proteomes" id="UP000199630">
    <property type="component" value="Unassembled WGS sequence"/>
</dbReference>
<dbReference type="InterPro" id="IPR009057">
    <property type="entry name" value="Homeodomain-like_sf"/>
</dbReference>
<protein>
    <submittedName>
        <fullName evidence="2">Transcriptional regulator, RpiR family</fullName>
    </submittedName>
</protein>
<feature type="domain" description="HTH rpiR-type" evidence="1">
    <location>
        <begin position="17"/>
        <end position="93"/>
    </location>
</feature>
<dbReference type="InterPro" id="IPR036388">
    <property type="entry name" value="WH-like_DNA-bd_sf"/>
</dbReference>
<evidence type="ECO:0000313" key="3">
    <source>
        <dbReference type="Proteomes" id="UP000199630"/>
    </source>
</evidence>